<proteinExistence type="predicted"/>
<evidence type="ECO:0000313" key="2">
    <source>
        <dbReference type="EMBL" id="TFY65717.1"/>
    </source>
</evidence>
<feature type="transmembrane region" description="Helical" evidence="1">
    <location>
        <begin position="20"/>
        <end position="41"/>
    </location>
</feature>
<dbReference type="STRING" id="205917.A0A4Y9YVG8"/>
<gene>
    <name evidence="2" type="ORF">EVG20_g5368</name>
</gene>
<dbReference type="EMBL" id="SEOQ01000314">
    <property type="protein sequence ID" value="TFY65717.1"/>
    <property type="molecule type" value="Genomic_DNA"/>
</dbReference>
<feature type="transmembrane region" description="Helical" evidence="1">
    <location>
        <begin position="88"/>
        <end position="109"/>
    </location>
</feature>
<keyword evidence="1" id="KW-0472">Membrane</keyword>
<sequence>MGYVRSRKFCCCLPVRLGVFIMTILSLGFGSAVAGVLWYGVLHPEKSKLAGSDKTMAIVTAVVWTLLAVVSLFGLIGAIIKQKACITVYAWLLWIHVILSIATGSYYIYTLFHSAEDDSIKKCEGDNASDLEHGACKAAFDVGRGILIAVYIIMWLIEMWVASIASDYVGQLNEEEAASWLPAQNAFGSAAPVSGAATMATTYNYGAPYAFSAPDNSHSGVHEKANDSYV</sequence>
<reference evidence="2 3" key="1">
    <citation type="submission" date="2019-02" db="EMBL/GenBank/DDBJ databases">
        <title>Genome sequencing of the rare red list fungi Dentipellis fragilis.</title>
        <authorList>
            <person name="Buettner E."/>
            <person name="Kellner H."/>
        </authorList>
    </citation>
    <scope>NUCLEOTIDE SEQUENCE [LARGE SCALE GENOMIC DNA]</scope>
    <source>
        <strain evidence="2 3">DSM 105465</strain>
    </source>
</reference>
<evidence type="ECO:0000313" key="3">
    <source>
        <dbReference type="Proteomes" id="UP000298327"/>
    </source>
</evidence>
<dbReference type="Proteomes" id="UP000298327">
    <property type="component" value="Unassembled WGS sequence"/>
</dbReference>
<dbReference type="AlphaFoldDB" id="A0A4Y9YVG8"/>
<evidence type="ECO:0000256" key="1">
    <source>
        <dbReference type="SAM" id="Phobius"/>
    </source>
</evidence>
<organism evidence="2 3">
    <name type="scientific">Dentipellis fragilis</name>
    <dbReference type="NCBI Taxonomy" id="205917"/>
    <lineage>
        <taxon>Eukaryota</taxon>
        <taxon>Fungi</taxon>
        <taxon>Dikarya</taxon>
        <taxon>Basidiomycota</taxon>
        <taxon>Agaricomycotina</taxon>
        <taxon>Agaricomycetes</taxon>
        <taxon>Russulales</taxon>
        <taxon>Hericiaceae</taxon>
        <taxon>Dentipellis</taxon>
    </lineage>
</organism>
<name>A0A4Y9YVG8_9AGAM</name>
<keyword evidence="1" id="KW-1133">Transmembrane helix</keyword>
<keyword evidence="3" id="KW-1185">Reference proteome</keyword>
<feature type="transmembrane region" description="Helical" evidence="1">
    <location>
        <begin position="146"/>
        <end position="165"/>
    </location>
</feature>
<protein>
    <submittedName>
        <fullName evidence="2">Uncharacterized protein</fullName>
    </submittedName>
</protein>
<keyword evidence="1" id="KW-0812">Transmembrane</keyword>
<comment type="caution">
    <text evidence="2">The sequence shown here is derived from an EMBL/GenBank/DDBJ whole genome shotgun (WGS) entry which is preliminary data.</text>
</comment>
<feature type="transmembrane region" description="Helical" evidence="1">
    <location>
        <begin position="56"/>
        <end position="76"/>
    </location>
</feature>
<dbReference type="OrthoDB" id="3239304at2759"/>
<accession>A0A4Y9YVG8</accession>